<dbReference type="Proteomes" id="UP000766550">
    <property type="component" value="Unassembled WGS sequence"/>
</dbReference>
<dbReference type="OrthoDB" id="198670at2157"/>
<dbReference type="GO" id="GO:0016787">
    <property type="term" value="F:hydrolase activity"/>
    <property type="evidence" value="ECO:0007669"/>
    <property type="project" value="UniProtKB-ARBA"/>
</dbReference>
<organism evidence="1 2">
    <name type="scientific">Haloarcula limicola</name>
    <dbReference type="NCBI Taxonomy" id="1429915"/>
    <lineage>
        <taxon>Archaea</taxon>
        <taxon>Methanobacteriati</taxon>
        <taxon>Methanobacteriota</taxon>
        <taxon>Stenosarchaea group</taxon>
        <taxon>Halobacteria</taxon>
        <taxon>Halobacteriales</taxon>
        <taxon>Haloarculaceae</taxon>
        <taxon>Haloarcula</taxon>
    </lineage>
</organism>
<accession>A0A8J8C4N9</accession>
<gene>
    <name evidence="1" type="ORF">KTS45_14690</name>
</gene>
<dbReference type="AlphaFoldDB" id="A0A8J8C4N9"/>
<name>A0A8J8C4N9_9EURY</name>
<evidence type="ECO:0000313" key="2">
    <source>
        <dbReference type="Proteomes" id="UP000766550"/>
    </source>
</evidence>
<comment type="caution">
    <text evidence="1">The sequence shown here is derived from an EMBL/GenBank/DDBJ whole genome shotgun (WGS) entry which is preliminary data.</text>
</comment>
<dbReference type="PANTHER" id="PTHR10151">
    <property type="entry name" value="ECTONUCLEOTIDE PYROPHOSPHATASE/PHOSPHODIESTERASE"/>
    <property type="match status" value="1"/>
</dbReference>
<dbReference type="InterPro" id="IPR002591">
    <property type="entry name" value="Phosphodiest/P_Trfase"/>
</dbReference>
<dbReference type="Pfam" id="PF01663">
    <property type="entry name" value="Phosphodiest"/>
    <property type="match status" value="1"/>
</dbReference>
<dbReference type="Gene3D" id="3.40.720.10">
    <property type="entry name" value="Alkaline Phosphatase, subunit A"/>
    <property type="match status" value="2"/>
</dbReference>
<evidence type="ECO:0000313" key="1">
    <source>
        <dbReference type="EMBL" id="MBV0925452.1"/>
    </source>
</evidence>
<keyword evidence="2" id="KW-1185">Reference proteome</keyword>
<dbReference type="EMBL" id="JAHQXF010000002">
    <property type="protein sequence ID" value="MBV0925452.1"/>
    <property type="molecule type" value="Genomic_DNA"/>
</dbReference>
<dbReference type="InterPro" id="IPR017850">
    <property type="entry name" value="Alkaline_phosphatase_core_sf"/>
</dbReference>
<proteinExistence type="predicted"/>
<reference evidence="1 2" key="1">
    <citation type="submission" date="2021-06" db="EMBL/GenBank/DDBJ databases">
        <title>New haloarchaea isolates fom saline soil.</title>
        <authorList>
            <person name="Duran-Viseras A."/>
            <person name="Sanchez-Porro C.S."/>
            <person name="Ventosa A."/>
        </authorList>
    </citation>
    <scope>NUCLEOTIDE SEQUENCE [LARGE SCALE GENOMIC DNA]</scope>
    <source>
        <strain evidence="1 2">JCM 183640</strain>
    </source>
</reference>
<dbReference type="SUPFAM" id="SSF53649">
    <property type="entry name" value="Alkaline phosphatase-like"/>
    <property type="match status" value="1"/>
</dbReference>
<protein>
    <submittedName>
        <fullName evidence="1">Alkaline phosphatase family protein</fullName>
    </submittedName>
</protein>
<sequence>MTEHSDLDVLLIGIDAGCLPVFDRLNDEGRIPNLASIYEDGVAGPLESQIPPWTPSAWPSLYTGVNPGKHGAYSFVSFDGYDWEVVSRDHVREHSIWELLDDRGKSSVVLNVPVTAPPAEIDGAVVPGFIGPEDPPCHPEGVIDDIKEALGEYRVYPKYTRGETDLSDAEKLEEYHELVRLRRRAFSYLLDEYEPDFGFVQFQKTDTVFHEFLGDESAVNEVYETTDEEIGKLLDDHDPDTVIVASDHGMGPYEKEEFRVNEYLRDEGYVETVKGGKGMPSWNPIRQGLREGEDETSWEPNMIERIAATAAKFGLTANRVGAGLRHVGLEEIAKQYAPNGVVRTANEQVDFRSSIAYMRARTELGVRLNVEGREPEGVVPEADYESVRQEIIESLRDATAPDGGPVFETVAPREDYFEGPYDAGAVDIVTVPRDFDHFLSAQLLGDHFGEPAEPWNHKLEGIVAATGEGIDESASLDDAHLFDVAPTVLGALGVPYSDRMDGTPLPIVDDPGSTAYDAYEEESAAAATADDSAVEGRLSDLGYLD</sequence>
<dbReference type="PANTHER" id="PTHR10151:SF120">
    <property type="entry name" value="BIS(5'-ADENOSYL)-TRIPHOSPHATASE"/>
    <property type="match status" value="1"/>
</dbReference>
<dbReference type="RefSeq" id="WP_162318278.1">
    <property type="nucleotide sequence ID" value="NZ_JAHQXF010000002.1"/>
</dbReference>